<feature type="non-terminal residue" evidence="1">
    <location>
        <position position="62"/>
    </location>
</feature>
<sequence length="62" mass="6596">MVVRSDVSGSADGLRPVNKKDLLPANPFLLPAPFRSTGGTSGLQGVAHFLLLPLPRRQRESG</sequence>
<dbReference type="EMBL" id="JAWZYT010004912">
    <property type="protein sequence ID" value="KAK4292179.1"/>
    <property type="molecule type" value="Genomic_DNA"/>
</dbReference>
<evidence type="ECO:0000313" key="2">
    <source>
        <dbReference type="Proteomes" id="UP001292094"/>
    </source>
</evidence>
<dbReference type="AlphaFoldDB" id="A0AAE1NLB4"/>
<comment type="caution">
    <text evidence="1">The sequence shown here is derived from an EMBL/GenBank/DDBJ whole genome shotgun (WGS) entry which is preliminary data.</text>
</comment>
<organism evidence="1 2">
    <name type="scientific">Petrolisthes manimaculis</name>
    <dbReference type="NCBI Taxonomy" id="1843537"/>
    <lineage>
        <taxon>Eukaryota</taxon>
        <taxon>Metazoa</taxon>
        <taxon>Ecdysozoa</taxon>
        <taxon>Arthropoda</taxon>
        <taxon>Crustacea</taxon>
        <taxon>Multicrustacea</taxon>
        <taxon>Malacostraca</taxon>
        <taxon>Eumalacostraca</taxon>
        <taxon>Eucarida</taxon>
        <taxon>Decapoda</taxon>
        <taxon>Pleocyemata</taxon>
        <taxon>Anomura</taxon>
        <taxon>Galatheoidea</taxon>
        <taxon>Porcellanidae</taxon>
        <taxon>Petrolisthes</taxon>
    </lineage>
</organism>
<reference evidence="1" key="1">
    <citation type="submission" date="2023-11" db="EMBL/GenBank/DDBJ databases">
        <title>Genome assemblies of two species of porcelain crab, Petrolisthes cinctipes and Petrolisthes manimaculis (Anomura: Porcellanidae).</title>
        <authorList>
            <person name="Angst P."/>
        </authorList>
    </citation>
    <scope>NUCLEOTIDE SEQUENCE</scope>
    <source>
        <strain evidence="1">PB745_02</strain>
        <tissue evidence="1">Gill</tissue>
    </source>
</reference>
<protein>
    <submittedName>
        <fullName evidence="1">Uncharacterized protein</fullName>
    </submittedName>
</protein>
<name>A0AAE1NLB4_9EUCA</name>
<keyword evidence="2" id="KW-1185">Reference proteome</keyword>
<proteinExistence type="predicted"/>
<accession>A0AAE1NLB4</accession>
<gene>
    <name evidence="1" type="ORF">Pmani_035044</name>
</gene>
<dbReference type="Proteomes" id="UP001292094">
    <property type="component" value="Unassembled WGS sequence"/>
</dbReference>
<evidence type="ECO:0000313" key="1">
    <source>
        <dbReference type="EMBL" id="KAK4292179.1"/>
    </source>
</evidence>